<evidence type="ECO:0000256" key="2">
    <source>
        <dbReference type="ARBA" id="ARBA00022679"/>
    </source>
</evidence>
<evidence type="ECO:0000313" key="9">
    <source>
        <dbReference type="Proteomes" id="UP001221898"/>
    </source>
</evidence>
<dbReference type="InterPro" id="IPR011009">
    <property type="entry name" value="Kinase-like_dom_sf"/>
</dbReference>
<dbReference type="AlphaFoldDB" id="A0AAD7T093"/>
<name>A0AAD7T093_9TELE</name>
<dbReference type="SMART" id="SM00220">
    <property type="entry name" value="S_TKc"/>
    <property type="match status" value="1"/>
</dbReference>
<keyword evidence="3" id="KW-0547">Nucleotide-binding</keyword>
<dbReference type="GO" id="GO:0005524">
    <property type="term" value="F:ATP binding"/>
    <property type="evidence" value="ECO:0007669"/>
    <property type="project" value="UniProtKB-KW"/>
</dbReference>
<keyword evidence="1" id="KW-0723">Serine/threonine-protein kinase</keyword>
<dbReference type="PANTHER" id="PTHR24058:SF46">
    <property type="entry name" value="HOMEODOMAIN-INTERACTING PROTEIN KINASE 4"/>
    <property type="match status" value="1"/>
</dbReference>
<dbReference type="GO" id="GO:0004674">
    <property type="term" value="F:protein serine/threonine kinase activity"/>
    <property type="evidence" value="ECO:0007669"/>
    <property type="project" value="UniProtKB-KW"/>
</dbReference>
<evidence type="ECO:0000256" key="5">
    <source>
        <dbReference type="ARBA" id="ARBA00022840"/>
    </source>
</evidence>
<dbReference type="PROSITE" id="PS00108">
    <property type="entry name" value="PROTEIN_KINASE_ST"/>
    <property type="match status" value="1"/>
</dbReference>
<feature type="domain" description="Protein kinase" evidence="7">
    <location>
        <begin position="1"/>
        <end position="238"/>
    </location>
</feature>
<evidence type="ECO:0000256" key="1">
    <source>
        <dbReference type="ARBA" id="ARBA00022527"/>
    </source>
</evidence>
<dbReference type="InterPro" id="IPR008271">
    <property type="entry name" value="Ser/Thr_kinase_AS"/>
</dbReference>
<dbReference type="InterPro" id="IPR050494">
    <property type="entry name" value="Ser_Thr_dual-spec_kinase"/>
</dbReference>
<dbReference type="Proteomes" id="UP001221898">
    <property type="component" value="Unassembled WGS sequence"/>
</dbReference>
<dbReference type="EMBL" id="JAINUG010000024">
    <property type="protein sequence ID" value="KAJ8410961.1"/>
    <property type="molecule type" value="Genomic_DNA"/>
</dbReference>
<feature type="compositionally biased region" description="Basic and acidic residues" evidence="6">
    <location>
        <begin position="427"/>
        <end position="437"/>
    </location>
</feature>
<protein>
    <recommendedName>
        <fullName evidence="7">Protein kinase domain-containing protein</fullName>
    </recommendedName>
</protein>
<feature type="region of interest" description="Disordered" evidence="6">
    <location>
        <begin position="268"/>
        <end position="294"/>
    </location>
</feature>
<dbReference type="GO" id="GO:0004713">
    <property type="term" value="F:protein tyrosine kinase activity"/>
    <property type="evidence" value="ECO:0007669"/>
    <property type="project" value="TreeGrafter"/>
</dbReference>
<sequence length="451" mass="51369">MQMEIDFRPLAVRDIRTITFQVLTALAKLKEIGIVHADIKPENIMLVNQHLDPFRLKLIDFGSSYTINEVGSLRVPYLQSRYYRAPEILLGLPFCEKMDMWSLGCVIAELYLGYPLYQADSELELAHYICDSHGMPPVSLLNSASKTKLFFDLVKNHTGEYQWKLKPARVRLSTSGLKMHAVTLFDQLEMGALVPDFGREDSAETADRWCMEDLLKCMLTLDEQQRISASQALCHSFVSLQHLCVSDSYRQYCEFSVQGYKEALIPYQPSMDGKHSPSQSSVPDHTQELPKKEKRPTRSLLRLFFTHLCLRLRKKQPVNRHSPSDPMEGPHTLLDPQNNYDSLQGTDNSQETLQQGYQEAVILSSPVYDLWRVWSTESDGKYTLQTSRVYSIPPDSGQREPPATEGGTGERRDPVSTGCGFKAVTRTSRDEKSRGKMRLFESRSSANALLW</sequence>
<keyword evidence="4" id="KW-0418">Kinase</keyword>
<dbReference type="InterPro" id="IPR000719">
    <property type="entry name" value="Prot_kinase_dom"/>
</dbReference>
<dbReference type="GO" id="GO:0005737">
    <property type="term" value="C:cytoplasm"/>
    <property type="evidence" value="ECO:0007669"/>
    <property type="project" value="TreeGrafter"/>
</dbReference>
<dbReference type="PROSITE" id="PS50011">
    <property type="entry name" value="PROTEIN_KINASE_DOM"/>
    <property type="match status" value="1"/>
</dbReference>
<keyword evidence="5" id="KW-0067">ATP-binding</keyword>
<dbReference type="Pfam" id="PF00069">
    <property type="entry name" value="Pkinase"/>
    <property type="match status" value="1"/>
</dbReference>
<dbReference type="PANTHER" id="PTHR24058">
    <property type="entry name" value="DUAL SPECIFICITY PROTEIN KINASE"/>
    <property type="match status" value="1"/>
</dbReference>
<feature type="compositionally biased region" description="Polar residues" evidence="6">
    <location>
        <begin position="335"/>
        <end position="347"/>
    </location>
</feature>
<evidence type="ECO:0000259" key="7">
    <source>
        <dbReference type="PROSITE" id="PS50011"/>
    </source>
</evidence>
<keyword evidence="2" id="KW-0808">Transferase</keyword>
<evidence type="ECO:0000256" key="4">
    <source>
        <dbReference type="ARBA" id="ARBA00022777"/>
    </source>
</evidence>
<feature type="region of interest" description="Disordered" evidence="6">
    <location>
        <begin position="385"/>
        <end position="437"/>
    </location>
</feature>
<evidence type="ECO:0000256" key="3">
    <source>
        <dbReference type="ARBA" id="ARBA00022741"/>
    </source>
</evidence>
<evidence type="ECO:0000313" key="8">
    <source>
        <dbReference type="EMBL" id="KAJ8410961.1"/>
    </source>
</evidence>
<feature type="region of interest" description="Disordered" evidence="6">
    <location>
        <begin position="316"/>
        <end position="347"/>
    </location>
</feature>
<dbReference type="SUPFAM" id="SSF56112">
    <property type="entry name" value="Protein kinase-like (PK-like)"/>
    <property type="match status" value="1"/>
</dbReference>
<organism evidence="8 9">
    <name type="scientific">Aldrovandia affinis</name>
    <dbReference type="NCBI Taxonomy" id="143900"/>
    <lineage>
        <taxon>Eukaryota</taxon>
        <taxon>Metazoa</taxon>
        <taxon>Chordata</taxon>
        <taxon>Craniata</taxon>
        <taxon>Vertebrata</taxon>
        <taxon>Euteleostomi</taxon>
        <taxon>Actinopterygii</taxon>
        <taxon>Neopterygii</taxon>
        <taxon>Teleostei</taxon>
        <taxon>Notacanthiformes</taxon>
        <taxon>Halosauridae</taxon>
        <taxon>Aldrovandia</taxon>
    </lineage>
</organism>
<keyword evidence="9" id="KW-1185">Reference proteome</keyword>
<dbReference type="GO" id="GO:0005634">
    <property type="term" value="C:nucleus"/>
    <property type="evidence" value="ECO:0007669"/>
    <property type="project" value="TreeGrafter"/>
</dbReference>
<evidence type="ECO:0000256" key="6">
    <source>
        <dbReference type="SAM" id="MobiDB-lite"/>
    </source>
</evidence>
<proteinExistence type="predicted"/>
<accession>A0AAD7T093</accession>
<gene>
    <name evidence="8" type="ORF">AAFF_G00179960</name>
</gene>
<reference evidence="8" key="1">
    <citation type="journal article" date="2023" name="Science">
        <title>Genome structures resolve the early diversification of teleost fishes.</title>
        <authorList>
            <person name="Parey E."/>
            <person name="Louis A."/>
            <person name="Montfort J."/>
            <person name="Bouchez O."/>
            <person name="Roques C."/>
            <person name="Iampietro C."/>
            <person name="Lluch J."/>
            <person name="Castinel A."/>
            <person name="Donnadieu C."/>
            <person name="Desvignes T."/>
            <person name="Floi Bucao C."/>
            <person name="Jouanno E."/>
            <person name="Wen M."/>
            <person name="Mejri S."/>
            <person name="Dirks R."/>
            <person name="Jansen H."/>
            <person name="Henkel C."/>
            <person name="Chen W.J."/>
            <person name="Zahm M."/>
            <person name="Cabau C."/>
            <person name="Klopp C."/>
            <person name="Thompson A.W."/>
            <person name="Robinson-Rechavi M."/>
            <person name="Braasch I."/>
            <person name="Lecointre G."/>
            <person name="Bobe J."/>
            <person name="Postlethwait J.H."/>
            <person name="Berthelot C."/>
            <person name="Roest Crollius H."/>
            <person name="Guiguen Y."/>
        </authorList>
    </citation>
    <scope>NUCLEOTIDE SEQUENCE</scope>
    <source>
        <strain evidence="8">NC1722</strain>
    </source>
</reference>
<comment type="caution">
    <text evidence="8">The sequence shown here is derived from an EMBL/GenBank/DDBJ whole genome shotgun (WGS) entry which is preliminary data.</text>
</comment>
<dbReference type="Gene3D" id="1.10.510.10">
    <property type="entry name" value="Transferase(Phosphotransferase) domain 1"/>
    <property type="match status" value="1"/>
</dbReference>